<dbReference type="InterPro" id="IPR051257">
    <property type="entry name" value="Diverse_CBS-Domain"/>
</dbReference>
<dbReference type="InterPro" id="IPR046342">
    <property type="entry name" value="CBS_dom_sf"/>
</dbReference>
<dbReference type="KEGG" id="sfu:Sfum_2966"/>
<feature type="domain" description="CBS" evidence="3">
    <location>
        <begin position="10"/>
        <end position="68"/>
    </location>
</feature>
<gene>
    <name evidence="4" type="ordered locus">Sfum_2966</name>
</gene>
<dbReference type="STRING" id="335543.Sfum_2966"/>
<dbReference type="InterPro" id="IPR000644">
    <property type="entry name" value="CBS_dom"/>
</dbReference>
<proteinExistence type="predicted"/>
<dbReference type="PROSITE" id="PS51371">
    <property type="entry name" value="CBS"/>
    <property type="match status" value="2"/>
</dbReference>
<dbReference type="InParanoid" id="A0LMI8"/>
<dbReference type="HOGENOM" id="CLU_040681_9_0_7"/>
<dbReference type="OrthoDB" id="9790355at2"/>
<evidence type="ECO:0000259" key="3">
    <source>
        <dbReference type="PROSITE" id="PS51371"/>
    </source>
</evidence>
<feature type="domain" description="CBS" evidence="3">
    <location>
        <begin position="75"/>
        <end position="131"/>
    </location>
</feature>
<keyword evidence="1 2" id="KW-0129">CBS domain</keyword>
<dbReference type="PANTHER" id="PTHR43080">
    <property type="entry name" value="CBS DOMAIN-CONTAINING PROTEIN CBSX3, MITOCHONDRIAL"/>
    <property type="match status" value="1"/>
</dbReference>
<dbReference type="eggNOG" id="COG2905">
    <property type="taxonomic scope" value="Bacteria"/>
</dbReference>
<dbReference type="Gene3D" id="3.10.580.10">
    <property type="entry name" value="CBS-domain"/>
    <property type="match status" value="1"/>
</dbReference>
<dbReference type="SMART" id="SM00116">
    <property type="entry name" value="CBS"/>
    <property type="match status" value="2"/>
</dbReference>
<dbReference type="SUPFAM" id="SSF54631">
    <property type="entry name" value="CBS-domain pair"/>
    <property type="match status" value="1"/>
</dbReference>
<evidence type="ECO:0000313" key="4">
    <source>
        <dbReference type="EMBL" id="ABK18640.1"/>
    </source>
</evidence>
<evidence type="ECO:0000256" key="1">
    <source>
        <dbReference type="ARBA" id="ARBA00023122"/>
    </source>
</evidence>
<dbReference type="Pfam" id="PF00571">
    <property type="entry name" value="CBS"/>
    <property type="match status" value="2"/>
</dbReference>
<dbReference type="Proteomes" id="UP000001784">
    <property type="component" value="Chromosome"/>
</dbReference>
<protein>
    <submittedName>
        <fullName evidence="4">Putative signal-transduction protein with CBS domains</fullName>
    </submittedName>
</protein>
<organism evidence="4 5">
    <name type="scientific">Syntrophobacter fumaroxidans (strain DSM 10017 / MPOB)</name>
    <dbReference type="NCBI Taxonomy" id="335543"/>
    <lineage>
        <taxon>Bacteria</taxon>
        <taxon>Pseudomonadati</taxon>
        <taxon>Thermodesulfobacteriota</taxon>
        <taxon>Syntrophobacteria</taxon>
        <taxon>Syntrophobacterales</taxon>
        <taxon>Syntrophobacteraceae</taxon>
        <taxon>Syntrophobacter</taxon>
    </lineage>
</organism>
<evidence type="ECO:0000313" key="5">
    <source>
        <dbReference type="Proteomes" id="UP000001784"/>
    </source>
</evidence>
<keyword evidence="5" id="KW-1185">Reference proteome</keyword>
<reference evidence="4 5" key="1">
    <citation type="submission" date="2006-10" db="EMBL/GenBank/DDBJ databases">
        <title>Complete sequence of Syntrophobacter fumaroxidans MPOB.</title>
        <authorList>
            <consortium name="US DOE Joint Genome Institute"/>
            <person name="Copeland A."/>
            <person name="Lucas S."/>
            <person name="Lapidus A."/>
            <person name="Barry K."/>
            <person name="Detter J.C."/>
            <person name="Glavina del Rio T."/>
            <person name="Hammon N."/>
            <person name="Israni S."/>
            <person name="Pitluck S."/>
            <person name="Goltsman E.G."/>
            <person name="Martinez M."/>
            <person name="Schmutz J."/>
            <person name="Larimer F."/>
            <person name="Land M."/>
            <person name="Hauser L."/>
            <person name="Kyrpides N."/>
            <person name="Kim E."/>
            <person name="Boone D.R."/>
            <person name="Brockman F."/>
            <person name="Culley D."/>
            <person name="Ferry J."/>
            <person name="Gunsalus R."/>
            <person name="McInerney M.J."/>
            <person name="Morrison M."/>
            <person name="Plugge C."/>
            <person name="Rohlin L."/>
            <person name="Scholten J."/>
            <person name="Sieber J."/>
            <person name="Stams A.J.M."/>
            <person name="Worm P."/>
            <person name="Henstra A.M."/>
            <person name="Richardson P."/>
        </authorList>
    </citation>
    <scope>NUCLEOTIDE SEQUENCE [LARGE SCALE GENOMIC DNA]</scope>
    <source>
        <strain evidence="5">DSM 10017 / MPOB</strain>
    </source>
</reference>
<dbReference type="PANTHER" id="PTHR43080:SF2">
    <property type="entry name" value="CBS DOMAIN-CONTAINING PROTEIN"/>
    <property type="match status" value="1"/>
</dbReference>
<evidence type="ECO:0000256" key="2">
    <source>
        <dbReference type="PROSITE-ProRule" id="PRU00703"/>
    </source>
</evidence>
<dbReference type="RefSeq" id="WP_011699804.1">
    <property type="nucleotide sequence ID" value="NC_008554.1"/>
</dbReference>
<dbReference type="AlphaFoldDB" id="A0LMI8"/>
<dbReference type="EMBL" id="CP000478">
    <property type="protein sequence ID" value="ABK18640.1"/>
    <property type="molecule type" value="Genomic_DNA"/>
</dbReference>
<name>A0LMI8_SYNFM</name>
<accession>A0LMI8</accession>
<sequence length="132" mass="14245">MRDLKAGTVMVKPVVSAREDTLARDVALQLLSGHYTGMPVTDAEGKVVGVVSEFDLLEAVFADRNLAQTKIGHLMSKNAITADVNTPISAILTIMKEQNIIRLPITEGGKLVGIVARHDILRSQIDPALFVL</sequence>